<sequence length="339" mass="38251">MRATVKYRLIFLVLMLCCFALGVQLTPESLMSDADKLSLSIISALYFVLLPLCYWYCIIKIGGQKLWKMLVILSLSSLVARLSFPAEIAHYFEFIAWIRYPIIAVLLVIQLYLIVSVARGLLKVRKLKGDPRVGAVETYRDGDDKSLTLALIMASEATNWFYSIPWFSRNHPPAIANINLVSATRWHVWLMLIGYISASSLSYVLLASWSEWVAIIVSSIIAYTLMSMVANHRLARYYSLYLIRDNLVINNSLWGFMVINIADIASVDIQESTELNKDELETIIIGRGLSNITITLSRPVIYHGGMGQLPEPMKKVHLSVDEPQRFIKALNKSNISVAA</sequence>
<name>A0A3G8LYE9_9GAMM</name>
<dbReference type="AlphaFoldDB" id="A0A3G8LYE9"/>
<feature type="transmembrane region" description="Helical" evidence="1">
    <location>
        <begin position="212"/>
        <end position="230"/>
    </location>
</feature>
<reference evidence="3" key="1">
    <citation type="submission" date="2018-11" db="EMBL/GenBank/DDBJ databases">
        <title>Shewanella sp. M2.</title>
        <authorList>
            <person name="Hwang Y.J."/>
            <person name="Hwang C.Y."/>
        </authorList>
    </citation>
    <scope>NUCLEOTIDE SEQUENCE [LARGE SCALE GENOMIC DNA]</scope>
    <source>
        <strain evidence="3">LMG 19866</strain>
    </source>
</reference>
<feature type="transmembrane region" description="Helical" evidence="1">
    <location>
        <begin position="37"/>
        <end position="58"/>
    </location>
</feature>
<evidence type="ECO:0008006" key="4">
    <source>
        <dbReference type="Google" id="ProtNLM"/>
    </source>
</evidence>
<evidence type="ECO:0000256" key="1">
    <source>
        <dbReference type="SAM" id="Phobius"/>
    </source>
</evidence>
<evidence type="ECO:0000313" key="3">
    <source>
        <dbReference type="Proteomes" id="UP000278035"/>
    </source>
</evidence>
<accession>A0A3G8LYE9</accession>
<evidence type="ECO:0000313" key="2">
    <source>
        <dbReference type="EMBL" id="AZG74706.1"/>
    </source>
</evidence>
<keyword evidence="1" id="KW-1133">Transmembrane helix</keyword>
<keyword evidence="1" id="KW-0472">Membrane</keyword>
<dbReference type="OrthoDB" id="6335244at2"/>
<dbReference type="EMBL" id="CP034015">
    <property type="protein sequence ID" value="AZG74706.1"/>
    <property type="molecule type" value="Genomic_DNA"/>
</dbReference>
<keyword evidence="3" id="KW-1185">Reference proteome</keyword>
<dbReference type="RefSeq" id="WP_124732190.1">
    <property type="nucleotide sequence ID" value="NZ_CBCSKC010000014.1"/>
</dbReference>
<feature type="transmembrane region" description="Helical" evidence="1">
    <location>
        <begin position="98"/>
        <end position="122"/>
    </location>
</feature>
<dbReference type="KEGG" id="slj:EGC82_19280"/>
<dbReference type="Proteomes" id="UP000278035">
    <property type="component" value="Chromosome"/>
</dbReference>
<gene>
    <name evidence="2" type="ORF">EGC82_19280</name>
</gene>
<feature type="transmembrane region" description="Helical" evidence="1">
    <location>
        <begin position="7"/>
        <end position="25"/>
    </location>
</feature>
<organism evidence="2 3">
    <name type="scientific">Shewanella livingstonensis</name>
    <dbReference type="NCBI Taxonomy" id="150120"/>
    <lineage>
        <taxon>Bacteria</taxon>
        <taxon>Pseudomonadati</taxon>
        <taxon>Pseudomonadota</taxon>
        <taxon>Gammaproteobacteria</taxon>
        <taxon>Alteromonadales</taxon>
        <taxon>Shewanellaceae</taxon>
        <taxon>Shewanella</taxon>
    </lineage>
</organism>
<proteinExistence type="predicted"/>
<keyword evidence="1" id="KW-0812">Transmembrane</keyword>
<feature type="transmembrane region" description="Helical" evidence="1">
    <location>
        <begin position="188"/>
        <end position="206"/>
    </location>
</feature>
<feature type="transmembrane region" description="Helical" evidence="1">
    <location>
        <begin position="70"/>
        <end position="92"/>
    </location>
</feature>
<protein>
    <recommendedName>
        <fullName evidence="4">PH domain-containing protein</fullName>
    </recommendedName>
</protein>